<sequence length="118" mass="13477">MDSLRKCTDIAYDHPELARNIESVCFQADRLDPFVDTSFEAWNKERQEEFWNVWEEYVNDTLHAQEGKTFCDTYCIECYRHQYDPDVVIAAQIASSASPSVDFVVRCLATASARAPGG</sequence>
<evidence type="ECO:0000313" key="1">
    <source>
        <dbReference type="EMBL" id="EME89676.1"/>
    </source>
</evidence>
<dbReference type="EMBL" id="KB446555">
    <property type="protein sequence ID" value="EME89676.1"/>
    <property type="molecule type" value="Genomic_DNA"/>
</dbReference>
<organism evidence="1 2">
    <name type="scientific">Pseudocercospora fijiensis (strain CIRAD86)</name>
    <name type="common">Black leaf streak disease fungus</name>
    <name type="synonym">Mycosphaerella fijiensis</name>
    <dbReference type="NCBI Taxonomy" id="383855"/>
    <lineage>
        <taxon>Eukaryota</taxon>
        <taxon>Fungi</taxon>
        <taxon>Dikarya</taxon>
        <taxon>Ascomycota</taxon>
        <taxon>Pezizomycotina</taxon>
        <taxon>Dothideomycetes</taxon>
        <taxon>Dothideomycetidae</taxon>
        <taxon>Mycosphaerellales</taxon>
        <taxon>Mycosphaerellaceae</taxon>
        <taxon>Pseudocercospora</taxon>
    </lineage>
</organism>
<proteinExistence type="predicted"/>
<dbReference type="RefSeq" id="XP_007920516.1">
    <property type="nucleotide sequence ID" value="XM_007922325.1"/>
</dbReference>
<protein>
    <submittedName>
        <fullName evidence="1">Uncharacterized protein</fullName>
    </submittedName>
</protein>
<dbReference type="KEGG" id="pfj:MYCFIDRAFT_78541"/>
<dbReference type="VEuPathDB" id="FungiDB:MYCFIDRAFT_78541"/>
<accession>N1QBV3</accession>
<evidence type="ECO:0000313" key="2">
    <source>
        <dbReference type="Proteomes" id="UP000016932"/>
    </source>
</evidence>
<dbReference type="AlphaFoldDB" id="N1QBV3"/>
<gene>
    <name evidence="1" type="ORF">MYCFIDRAFT_78541</name>
</gene>
<reference evidence="1 2" key="1">
    <citation type="journal article" date="2012" name="PLoS Pathog.">
        <title>Diverse lifestyles and strategies of plant pathogenesis encoded in the genomes of eighteen Dothideomycetes fungi.</title>
        <authorList>
            <person name="Ohm R.A."/>
            <person name="Feau N."/>
            <person name="Henrissat B."/>
            <person name="Schoch C.L."/>
            <person name="Horwitz B.A."/>
            <person name="Barry K.W."/>
            <person name="Condon B.J."/>
            <person name="Copeland A.C."/>
            <person name="Dhillon B."/>
            <person name="Glaser F."/>
            <person name="Hesse C.N."/>
            <person name="Kosti I."/>
            <person name="LaButti K."/>
            <person name="Lindquist E.A."/>
            <person name="Lucas S."/>
            <person name="Salamov A.A."/>
            <person name="Bradshaw R.E."/>
            <person name="Ciuffetti L."/>
            <person name="Hamelin R.C."/>
            <person name="Kema G.H.J."/>
            <person name="Lawrence C."/>
            <person name="Scott J.A."/>
            <person name="Spatafora J.W."/>
            <person name="Turgeon B.G."/>
            <person name="de Wit P.J.G.M."/>
            <person name="Zhong S."/>
            <person name="Goodwin S.B."/>
            <person name="Grigoriev I.V."/>
        </authorList>
    </citation>
    <scope>NUCLEOTIDE SEQUENCE [LARGE SCALE GENOMIC DNA]</scope>
    <source>
        <strain evidence="1 2">CIRAD86</strain>
    </source>
</reference>
<dbReference type="HOGENOM" id="CLU_2074180_0_0_1"/>
<name>N1QBV3_PSEFD</name>
<dbReference type="Proteomes" id="UP000016932">
    <property type="component" value="Unassembled WGS sequence"/>
</dbReference>
<keyword evidence="2" id="KW-1185">Reference proteome</keyword>
<dbReference type="GeneID" id="19341473"/>